<evidence type="ECO:0000313" key="3">
    <source>
        <dbReference type="Proteomes" id="UP000637239"/>
    </source>
</evidence>
<reference evidence="2" key="2">
    <citation type="submission" date="2021-02" db="EMBL/GenBank/DDBJ databases">
        <title>Aspergillus chevalieri M1 genome sequence.</title>
        <authorList>
            <person name="Kadooka C."/>
            <person name="Mori K."/>
            <person name="Futagami T."/>
        </authorList>
    </citation>
    <scope>NUCLEOTIDE SEQUENCE</scope>
    <source>
        <strain evidence="2">M1</strain>
    </source>
</reference>
<evidence type="ECO:0000256" key="1">
    <source>
        <dbReference type="SAM" id="MobiDB-lite"/>
    </source>
</evidence>
<dbReference type="GeneID" id="66984593"/>
<sequence>MDFSVVDAKTLEATSYLKVAHAAQKTIMTEELKKELNTKMDADKKKKKEEQEQKKKQKQAGGKEGNGKRWEA</sequence>
<dbReference type="EMBL" id="AP024421">
    <property type="protein sequence ID" value="BCR90235.1"/>
    <property type="molecule type" value="Genomic_DNA"/>
</dbReference>
<protein>
    <submittedName>
        <fullName evidence="2">Uncharacterized protein</fullName>
    </submittedName>
</protein>
<dbReference type="Proteomes" id="UP000637239">
    <property type="component" value="Chromosome 6"/>
</dbReference>
<feature type="region of interest" description="Disordered" evidence="1">
    <location>
        <begin position="38"/>
        <end position="72"/>
    </location>
</feature>
<evidence type="ECO:0000313" key="2">
    <source>
        <dbReference type="EMBL" id="BCR90235.1"/>
    </source>
</evidence>
<keyword evidence="3" id="KW-1185">Reference proteome</keyword>
<name>A0A7R7VT24_ASPCH</name>
<feature type="compositionally biased region" description="Basic and acidic residues" evidence="1">
    <location>
        <begin position="38"/>
        <end position="54"/>
    </location>
</feature>
<gene>
    <name evidence="2" type="ORF">ACHE_60121S</name>
</gene>
<organism evidence="2 3">
    <name type="scientific">Aspergillus chevalieri</name>
    <name type="common">Eurotium chevalieri</name>
    <dbReference type="NCBI Taxonomy" id="182096"/>
    <lineage>
        <taxon>Eukaryota</taxon>
        <taxon>Fungi</taxon>
        <taxon>Dikarya</taxon>
        <taxon>Ascomycota</taxon>
        <taxon>Pezizomycotina</taxon>
        <taxon>Eurotiomycetes</taxon>
        <taxon>Eurotiomycetidae</taxon>
        <taxon>Eurotiales</taxon>
        <taxon>Aspergillaceae</taxon>
        <taxon>Aspergillus</taxon>
        <taxon>Aspergillus subgen. Aspergillus</taxon>
    </lineage>
</organism>
<dbReference type="RefSeq" id="XP_043138757.1">
    <property type="nucleotide sequence ID" value="XM_043281260.1"/>
</dbReference>
<reference evidence="2" key="1">
    <citation type="submission" date="2021-01" db="EMBL/GenBank/DDBJ databases">
        <authorList>
            <consortium name="Aspergillus chevalieri M1 genome sequencing consortium"/>
            <person name="Kazuki M."/>
            <person name="Futagami T."/>
        </authorList>
    </citation>
    <scope>NUCLEOTIDE SEQUENCE</scope>
    <source>
        <strain evidence="2">M1</strain>
    </source>
</reference>
<proteinExistence type="predicted"/>
<dbReference type="AlphaFoldDB" id="A0A7R7VT24"/>
<dbReference type="KEGG" id="ache:ACHE_60121S"/>
<accession>A0A7R7VT24</accession>